<dbReference type="Proteomes" id="UP000324800">
    <property type="component" value="Unassembled WGS sequence"/>
</dbReference>
<feature type="non-terminal residue" evidence="2">
    <location>
        <position position="358"/>
    </location>
</feature>
<comment type="caution">
    <text evidence="2">The sequence shown here is derived from an EMBL/GenBank/DDBJ whole genome shotgun (WGS) entry which is preliminary data.</text>
</comment>
<organism evidence="2 3">
    <name type="scientific">Streblomastix strix</name>
    <dbReference type="NCBI Taxonomy" id="222440"/>
    <lineage>
        <taxon>Eukaryota</taxon>
        <taxon>Metamonada</taxon>
        <taxon>Preaxostyla</taxon>
        <taxon>Oxymonadida</taxon>
        <taxon>Streblomastigidae</taxon>
        <taxon>Streblomastix</taxon>
    </lineage>
</organism>
<feature type="region of interest" description="Disordered" evidence="1">
    <location>
        <begin position="270"/>
        <end position="320"/>
    </location>
</feature>
<feature type="compositionally biased region" description="Low complexity" evidence="1">
    <location>
        <begin position="272"/>
        <end position="304"/>
    </location>
</feature>
<dbReference type="AlphaFoldDB" id="A0A5J4TPB6"/>
<accession>A0A5J4TPB6</accession>
<protein>
    <submittedName>
        <fullName evidence="2">Uncharacterized protein</fullName>
    </submittedName>
</protein>
<proteinExistence type="predicted"/>
<sequence>MVLHSVLISGFDLNYSFIIFNTVLLGYNAKCVWVRSREKICMSIQESRPDKVIKLKGINNGQMNEGADGSQFPMEGTRLNDDSCKQSSSNEFEWLQGFRANGMAPELLEKVKRVKELQKEVLEGYYGTKLENLDMTGERASQEVRSDIKRREMTIRQWVRDERDAAILAGALDLPDERETQRFAIHGIKMTEAAMADMIMGNKEMVMNELLSTNHALRIIAGDAQMRREVAIAPKDAKEVLKTGGGATLLYGSESKKKVEEVLKHSKLIANQESTGTTTTGKSETTQQTQQQAQAVQPAQQQQKFTGFRSNGNGKGWNNRFFQQPATFANWGMNQPSTWGNTQLGFSRPYNQSWTGLG</sequence>
<dbReference type="EMBL" id="SNRW01027954">
    <property type="protein sequence ID" value="KAA6359722.1"/>
    <property type="molecule type" value="Genomic_DNA"/>
</dbReference>
<name>A0A5J4TPB6_9EUKA</name>
<reference evidence="2 3" key="1">
    <citation type="submission" date="2019-03" db="EMBL/GenBank/DDBJ databases">
        <title>Single cell metagenomics reveals metabolic interactions within the superorganism composed of flagellate Streblomastix strix and complex community of Bacteroidetes bacteria on its surface.</title>
        <authorList>
            <person name="Treitli S.C."/>
            <person name="Kolisko M."/>
            <person name="Husnik F."/>
            <person name="Keeling P."/>
            <person name="Hampl V."/>
        </authorList>
    </citation>
    <scope>NUCLEOTIDE SEQUENCE [LARGE SCALE GENOMIC DNA]</scope>
    <source>
        <strain evidence="2">ST1C</strain>
    </source>
</reference>
<evidence type="ECO:0000313" key="3">
    <source>
        <dbReference type="Proteomes" id="UP000324800"/>
    </source>
</evidence>
<gene>
    <name evidence="2" type="ORF">EZS28_044751</name>
</gene>
<evidence type="ECO:0000313" key="2">
    <source>
        <dbReference type="EMBL" id="KAA6359722.1"/>
    </source>
</evidence>
<evidence type="ECO:0000256" key="1">
    <source>
        <dbReference type="SAM" id="MobiDB-lite"/>
    </source>
</evidence>